<dbReference type="EMBL" id="JAHYBZ010000006">
    <property type="protein sequence ID" value="MBW6399969.1"/>
    <property type="molecule type" value="Genomic_DNA"/>
</dbReference>
<dbReference type="RefSeq" id="WP_219764552.1">
    <property type="nucleotide sequence ID" value="NZ_JAHYBZ010000006.1"/>
</dbReference>
<sequence length="64" mass="6819">MPPTRNDAIRRLIGVAFDAGVAAASRPLARRNEARIAQQDYATAIVQGWIDLDAEQRTAPGGAS</sequence>
<comment type="caution">
    <text evidence="1">The sequence shown here is derived from an EMBL/GenBank/DDBJ whole genome shotgun (WGS) entry which is preliminary data.</text>
</comment>
<protein>
    <submittedName>
        <fullName evidence="1">Uncharacterized protein</fullName>
    </submittedName>
</protein>
<accession>A0ABS7ACE0</accession>
<proteinExistence type="predicted"/>
<evidence type="ECO:0000313" key="2">
    <source>
        <dbReference type="Proteomes" id="UP001196565"/>
    </source>
</evidence>
<reference evidence="1 2" key="1">
    <citation type="submission" date="2021-07" db="EMBL/GenBank/DDBJ databases">
        <authorList>
            <person name="So Y."/>
        </authorList>
    </citation>
    <scope>NUCLEOTIDE SEQUENCE [LARGE SCALE GENOMIC DNA]</scope>
    <source>
        <strain evidence="1 2">HJA6</strain>
    </source>
</reference>
<organism evidence="1 2">
    <name type="scientific">Roseomonas alba</name>
    <dbReference type="NCBI Taxonomy" id="2846776"/>
    <lineage>
        <taxon>Bacteria</taxon>
        <taxon>Pseudomonadati</taxon>
        <taxon>Pseudomonadota</taxon>
        <taxon>Alphaproteobacteria</taxon>
        <taxon>Acetobacterales</taxon>
        <taxon>Roseomonadaceae</taxon>
        <taxon>Roseomonas</taxon>
    </lineage>
</organism>
<gene>
    <name evidence="1" type="ORF">KPL78_19065</name>
</gene>
<name>A0ABS7ACE0_9PROT</name>
<dbReference type="Proteomes" id="UP001196565">
    <property type="component" value="Unassembled WGS sequence"/>
</dbReference>
<keyword evidence="2" id="KW-1185">Reference proteome</keyword>
<evidence type="ECO:0000313" key="1">
    <source>
        <dbReference type="EMBL" id="MBW6399969.1"/>
    </source>
</evidence>